<sequence>MYLCICFLTSVPRITAARYDTPANGSGQGEEEEKDSDFSHARLFARASSSLLGLISAGVVIVAGMWMSDVGLWKPPEEAVGCSHCADVGAKSHNIVQQADRTQVYIRLCSALVHSGHTVRVTMRANSVTSELSPEVEIANCDIQDAPALIKACEGYDAVIHTAALVGSWLPDSSQFITVNVQGLRNVIDAVKANPSVKKLVYTSSFFALDYTDGHIGDEDQVHPGKFISPYEESKFLADKVAQEAAIEGVPIVSVYPGMVYGPGKLT</sequence>
<dbReference type="EMBL" id="OZ020111">
    <property type="protein sequence ID" value="CAK9263779.1"/>
    <property type="molecule type" value="Genomic_DNA"/>
</dbReference>
<feature type="non-terminal residue" evidence="2">
    <location>
        <position position="267"/>
    </location>
</feature>
<evidence type="ECO:0000313" key="2">
    <source>
        <dbReference type="EMBL" id="CAK9263779.1"/>
    </source>
</evidence>
<dbReference type="Proteomes" id="UP001497444">
    <property type="component" value="Chromosome 16"/>
</dbReference>
<evidence type="ECO:0000313" key="3">
    <source>
        <dbReference type="Proteomes" id="UP001497444"/>
    </source>
</evidence>
<reference evidence="2" key="1">
    <citation type="submission" date="2024-02" db="EMBL/GenBank/DDBJ databases">
        <authorList>
            <consortium name="ELIXIR-Norway"/>
            <consortium name="Elixir Norway"/>
        </authorList>
    </citation>
    <scope>NUCLEOTIDE SEQUENCE</scope>
</reference>
<proteinExistence type="predicted"/>
<dbReference type="InterPro" id="IPR036291">
    <property type="entry name" value="NAD(P)-bd_dom_sf"/>
</dbReference>
<evidence type="ECO:0000259" key="1">
    <source>
        <dbReference type="Pfam" id="PF01370"/>
    </source>
</evidence>
<dbReference type="PANTHER" id="PTHR48079:SF6">
    <property type="entry name" value="NAD(P)-BINDING DOMAIN-CONTAINING PROTEIN-RELATED"/>
    <property type="match status" value="1"/>
</dbReference>
<dbReference type="Pfam" id="PF01370">
    <property type="entry name" value="Epimerase"/>
    <property type="match status" value="1"/>
</dbReference>
<dbReference type="InterPro" id="IPR051783">
    <property type="entry name" value="NAD(P)-dependent_oxidoreduct"/>
</dbReference>
<dbReference type="PANTHER" id="PTHR48079">
    <property type="entry name" value="PROTEIN YEEZ"/>
    <property type="match status" value="1"/>
</dbReference>
<dbReference type="SUPFAM" id="SSF51735">
    <property type="entry name" value="NAD(P)-binding Rossmann-fold domains"/>
    <property type="match status" value="1"/>
</dbReference>
<dbReference type="Gene3D" id="3.40.50.720">
    <property type="entry name" value="NAD(P)-binding Rossmann-like Domain"/>
    <property type="match status" value="1"/>
</dbReference>
<name>A0ABP0WAE6_9BRYO</name>
<dbReference type="InterPro" id="IPR001509">
    <property type="entry name" value="Epimerase_deHydtase"/>
</dbReference>
<keyword evidence="3" id="KW-1185">Reference proteome</keyword>
<protein>
    <recommendedName>
        <fullName evidence="1">NAD-dependent epimerase/dehydratase domain-containing protein</fullName>
    </recommendedName>
</protein>
<feature type="domain" description="NAD-dependent epimerase/dehydratase" evidence="1">
    <location>
        <begin position="108"/>
        <end position="264"/>
    </location>
</feature>
<gene>
    <name evidence="2" type="ORF">CSSPJE1EN1_LOCUS9257</name>
</gene>
<accession>A0ABP0WAE6</accession>
<organism evidence="2 3">
    <name type="scientific">Sphagnum jensenii</name>
    <dbReference type="NCBI Taxonomy" id="128206"/>
    <lineage>
        <taxon>Eukaryota</taxon>
        <taxon>Viridiplantae</taxon>
        <taxon>Streptophyta</taxon>
        <taxon>Embryophyta</taxon>
        <taxon>Bryophyta</taxon>
        <taxon>Sphagnophytina</taxon>
        <taxon>Sphagnopsida</taxon>
        <taxon>Sphagnales</taxon>
        <taxon>Sphagnaceae</taxon>
        <taxon>Sphagnum</taxon>
    </lineage>
</organism>